<dbReference type="Proteomes" id="UP000002417">
    <property type="component" value="Chromosome"/>
</dbReference>
<dbReference type="OrthoDB" id="7187254at2"/>
<evidence type="ECO:0000313" key="4">
    <source>
        <dbReference type="Proteomes" id="UP000002417"/>
    </source>
</evidence>
<gene>
    <name evidence="2" type="ordered locus">Xaut_0264</name>
    <name evidence="3" type="ordered locus">Xaut_2661</name>
</gene>
<feature type="transmembrane region" description="Helical" evidence="1">
    <location>
        <begin position="84"/>
        <end position="106"/>
    </location>
</feature>
<evidence type="ECO:0000256" key="1">
    <source>
        <dbReference type="SAM" id="Phobius"/>
    </source>
</evidence>
<accession>A7IBX9</accession>
<dbReference type="KEGG" id="xau:Xaut_0264"/>
<keyword evidence="4" id="KW-1185">Reference proteome</keyword>
<protein>
    <submittedName>
        <fullName evidence="2">Putative transmembrane anti-sigma factor</fullName>
    </submittedName>
</protein>
<dbReference type="AlphaFoldDB" id="A7IBX9"/>
<dbReference type="KEGG" id="xau:Xaut_2661"/>
<dbReference type="HOGENOM" id="CLU_083880_0_0_5"/>
<evidence type="ECO:0000313" key="3">
    <source>
        <dbReference type="EMBL" id="ABS67902.1"/>
    </source>
</evidence>
<organism evidence="2 4">
    <name type="scientific">Xanthobacter autotrophicus (strain ATCC BAA-1158 / Py2)</name>
    <dbReference type="NCBI Taxonomy" id="78245"/>
    <lineage>
        <taxon>Bacteria</taxon>
        <taxon>Pseudomonadati</taxon>
        <taxon>Pseudomonadota</taxon>
        <taxon>Alphaproteobacteria</taxon>
        <taxon>Hyphomicrobiales</taxon>
        <taxon>Xanthobacteraceae</taxon>
        <taxon>Xanthobacter</taxon>
    </lineage>
</organism>
<keyword evidence="1 2" id="KW-0812">Transmembrane</keyword>
<keyword evidence="1" id="KW-0472">Membrane</keyword>
<reference evidence="2 4" key="1">
    <citation type="submission" date="2007-07" db="EMBL/GenBank/DDBJ databases">
        <title>Complete sequence of chromosome of Xanthobacter autotrophicus Py2.</title>
        <authorList>
            <consortium name="US DOE Joint Genome Institute"/>
            <person name="Copeland A."/>
            <person name="Lucas S."/>
            <person name="Lapidus A."/>
            <person name="Barry K."/>
            <person name="Glavina del Rio T."/>
            <person name="Hammon N."/>
            <person name="Israni S."/>
            <person name="Dalin E."/>
            <person name="Tice H."/>
            <person name="Pitluck S."/>
            <person name="Sims D."/>
            <person name="Brettin T."/>
            <person name="Bruce D."/>
            <person name="Detter J.C."/>
            <person name="Han C."/>
            <person name="Tapia R."/>
            <person name="Brainard J."/>
            <person name="Schmutz J."/>
            <person name="Larimer F."/>
            <person name="Land M."/>
            <person name="Hauser L."/>
            <person name="Kyrpides N."/>
            <person name="Kim E."/>
            <person name="Ensigns S.A."/>
            <person name="Richardson P."/>
        </authorList>
    </citation>
    <scope>NUCLEOTIDE SEQUENCE [LARGE SCALE GENOMIC DNA]</scope>
    <source>
        <strain evidence="4">ATCC BAA-1158 / Py2</strain>
        <strain evidence="2">Py2</strain>
    </source>
</reference>
<dbReference type="EMBL" id="CP000781">
    <property type="protein sequence ID" value="ABS65522.1"/>
    <property type="molecule type" value="Genomic_DNA"/>
</dbReference>
<name>A7IBX9_XANP2</name>
<dbReference type="eggNOG" id="COG5662">
    <property type="taxonomic scope" value="Bacteria"/>
</dbReference>
<evidence type="ECO:0000313" key="2">
    <source>
        <dbReference type="EMBL" id="ABS65522.1"/>
    </source>
</evidence>
<dbReference type="EMBL" id="CP000781">
    <property type="protein sequence ID" value="ABS67902.1"/>
    <property type="molecule type" value="Genomic_DNA"/>
</dbReference>
<keyword evidence="1" id="KW-1133">Transmembrane helix</keyword>
<dbReference type="STRING" id="78245.Xaut_0264"/>
<proteinExistence type="predicted"/>
<sequence>MTNTPLPIGEDDLQAYVDDRQSEVRRSEVDAYLADHPELAARLAEDRDQRETLRRQLAGKFTEPIPSRLRVANIRLSRRHKRGVWLRNGIAAAFLLTLGGGAGWIARGTAPVEMPPTVAVTRDAVAAYRTFVVEVNHPVEVRASDEAHLVQWLSKRLGRPLRVPDLSRFGFRLMGGRVLPAASEAAAMLMYDDDNGTRLTVYVRAAATGETAFRFWKEGDVSTFAWLDQGYGFAVSAASDRDRLFPIAEAVYKTLDGGVSVPRRDG</sequence>